<proteinExistence type="predicted"/>
<dbReference type="AlphaFoldDB" id="A0A9N7QQS0"/>
<evidence type="ECO:0000313" key="2">
    <source>
        <dbReference type="Proteomes" id="UP001058626"/>
    </source>
</evidence>
<reference evidence="1" key="1">
    <citation type="submission" date="2022-06" db="EMBL/GenBank/DDBJ databases">
        <title>Complete genome sequence of Mycobacterium pseudoshottsii NJB1907-Z4.</title>
        <authorList>
            <person name="Komine T."/>
            <person name="Fukano H."/>
            <person name="Wada S."/>
        </authorList>
    </citation>
    <scope>NUCLEOTIDE SEQUENCE</scope>
    <source>
        <strain evidence="1">NJB1907-Z4</strain>
    </source>
</reference>
<name>A0A9N7QQS0_9MYCO</name>
<gene>
    <name evidence="1" type="ORF">NJB1907Z4_C40590</name>
</gene>
<organism evidence="1 2">
    <name type="scientific">Mycobacterium pseudoshottsii</name>
    <dbReference type="NCBI Taxonomy" id="265949"/>
    <lineage>
        <taxon>Bacteria</taxon>
        <taxon>Bacillati</taxon>
        <taxon>Actinomycetota</taxon>
        <taxon>Actinomycetes</taxon>
        <taxon>Mycobacteriales</taxon>
        <taxon>Mycobacteriaceae</taxon>
        <taxon>Mycobacterium</taxon>
        <taxon>Mycobacterium ulcerans group</taxon>
    </lineage>
</organism>
<protein>
    <submittedName>
        <fullName evidence="1">Uncharacterized protein</fullName>
    </submittedName>
</protein>
<sequence length="90" mass="9606">MASADAWKMVGWLPRIRPAAATVVQIRQQGYHVQLVAGHVGLADRAPGFPFTAVYLGGCRDPAVAEPDDGYRMIVVQQDEACLAILGSSP</sequence>
<keyword evidence="2" id="KW-1185">Reference proteome</keyword>
<dbReference type="EMBL" id="AP026367">
    <property type="protein sequence ID" value="BDN83844.1"/>
    <property type="molecule type" value="Genomic_DNA"/>
</dbReference>
<accession>A0A9N7QQS0</accession>
<dbReference type="Proteomes" id="UP001058626">
    <property type="component" value="Chromosome"/>
</dbReference>
<evidence type="ECO:0000313" key="1">
    <source>
        <dbReference type="EMBL" id="BDN83844.1"/>
    </source>
</evidence>